<comment type="subcellular location">
    <subcellularLocation>
        <location evidence="1">Cell inner membrane</location>
        <topology evidence="1">Single-pass membrane protein</topology>
        <orientation evidence="1">Periplasmic side</orientation>
    </subcellularLocation>
</comment>
<dbReference type="Proteomes" id="UP000240608">
    <property type="component" value="Unassembled WGS sequence"/>
</dbReference>
<sequence>MTAISYIIQVNIVFIILVVIYHLLLRKEANFKFNRYFLLGVAIISFSLPFISIPIVNEASTLSFPAINDIANITSNPSTGSEQEGTKGFTSWQIASFVYLIISAILLLSFSIKFLKLIRSVEDLKSRSTFNDKLGIYITSSKTAPFTFFSDCIIPASIIEKQDAELIVKHEKTHAKQWHSMDVILSEIVGCLLFINPLRRKYKEFILQNHEYMADAAAIKEDTESKYIELLIEQTLFPSHLKMVSSFAKPSILNRINMLKNGKRSISKSIIAISLAFFMLVIYACDIQEEPEIKIAPEVVEVEASQDQSFSDQQVFTIVEVPAKPKDDLQKFYNGISEYLEGKYPQEAKNKGIEGIVYLQFIIEKDGSLSNITPVKGIGGGCDELAVEALKKSSNWTPGKQDGIIVRSQRIIPIRFAL</sequence>
<feature type="transmembrane region" description="Helical" evidence="10">
    <location>
        <begin position="36"/>
        <end position="56"/>
    </location>
</feature>
<evidence type="ECO:0000256" key="1">
    <source>
        <dbReference type="ARBA" id="ARBA00004383"/>
    </source>
</evidence>
<dbReference type="NCBIfam" id="TIGR01352">
    <property type="entry name" value="tonB_Cterm"/>
    <property type="match status" value="1"/>
</dbReference>
<organism evidence="12 13">
    <name type="scientific">Marivirga lumbricoides</name>
    <dbReference type="NCBI Taxonomy" id="1046115"/>
    <lineage>
        <taxon>Bacteria</taxon>
        <taxon>Pseudomonadati</taxon>
        <taxon>Bacteroidota</taxon>
        <taxon>Cytophagia</taxon>
        <taxon>Cytophagales</taxon>
        <taxon>Marivirgaceae</taxon>
        <taxon>Marivirga</taxon>
    </lineage>
</organism>
<dbReference type="Pfam" id="PF05569">
    <property type="entry name" value="Peptidase_M56"/>
    <property type="match status" value="1"/>
</dbReference>
<feature type="transmembrane region" description="Helical" evidence="10">
    <location>
        <begin position="265"/>
        <end position="284"/>
    </location>
</feature>
<feature type="transmembrane region" description="Helical" evidence="10">
    <location>
        <begin position="94"/>
        <end position="115"/>
    </location>
</feature>
<comment type="similarity">
    <text evidence="2">Belongs to the TonB family.</text>
</comment>
<name>A0A2T4DP87_9BACT</name>
<proteinExistence type="inferred from homology"/>
<gene>
    <name evidence="12" type="ORF">C9994_10820</name>
</gene>
<keyword evidence="5" id="KW-0997">Cell inner membrane</keyword>
<dbReference type="InterPro" id="IPR051045">
    <property type="entry name" value="TonB-dependent_transducer"/>
</dbReference>
<keyword evidence="4" id="KW-1003">Cell membrane</keyword>
<dbReference type="AlphaFoldDB" id="A0A2T4DP87"/>
<evidence type="ECO:0000256" key="9">
    <source>
        <dbReference type="ARBA" id="ARBA00023136"/>
    </source>
</evidence>
<dbReference type="InterPro" id="IPR037682">
    <property type="entry name" value="TonB_C"/>
</dbReference>
<dbReference type="Gene3D" id="3.30.1150.10">
    <property type="match status" value="1"/>
</dbReference>
<dbReference type="PANTHER" id="PTHR33446:SF2">
    <property type="entry name" value="PROTEIN TONB"/>
    <property type="match status" value="1"/>
</dbReference>
<evidence type="ECO:0000256" key="3">
    <source>
        <dbReference type="ARBA" id="ARBA00022448"/>
    </source>
</evidence>
<keyword evidence="7" id="KW-0653">Protein transport</keyword>
<dbReference type="Pfam" id="PF03544">
    <property type="entry name" value="TonB_C"/>
    <property type="match status" value="1"/>
</dbReference>
<dbReference type="GO" id="GO:0015031">
    <property type="term" value="P:protein transport"/>
    <property type="evidence" value="ECO:0007669"/>
    <property type="project" value="UniProtKB-KW"/>
</dbReference>
<protein>
    <recommendedName>
        <fullName evidence="11">TonB C-terminal domain-containing protein</fullName>
    </recommendedName>
</protein>
<accession>A0A2T4DP87</accession>
<comment type="caution">
    <text evidence="12">The sequence shown here is derived from an EMBL/GenBank/DDBJ whole genome shotgun (WGS) entry which is preliminary data.</text>
</comment>
<dbReference type="PROSITE" id="PS52015">
    <property type="entry name" value="TONB_CTD"/>
    <property type="match status" value="1"/>
</dbReference>
<feature type="domain" description="TonB C-terminal" evidence="11">
    <location>
        <begin position="329"/>
        <end position="418"/>
    </location>
</feature>
<reference evidence="12 13" key="1">
    <citation type="submission" date="2018-03" db="EMBL/GenBank/DDBJ databases">
        <title>Cross-interface Injection: A General Nanoliter Liquid Handling Method Applied to Single Cells Genome Amplification Automated Nanoliter Liquid Handling Applied to Single Cell Multiple Displacement Amplification.</title>
        <authorList>
            <person name="Yun J."/>
            <person name="Xu P."/>
            <person name="Xu J."/>
            <person name="Dai X."/>
            <person name="Wang Y."/>
            <person name="Zheng X."/>
            <person name="Cao C."/>
            <person name="Yi Q."/>
            <person name="Zhu Y."/>
            <person name="Wang L."/>
            <person name="Dong Z."/>
            <person name="Huang Y."/>
            <person name="Huang L."/>
            <person name="Du W."/>
        </authorList>
    </citation>
    <scope>NUCLEOTIDE SEQUENCE [LARGE SCALE GENOMIC DNA]</scope>
    <source>
        <strain evidence="12 13">Z-D1-2</strain>
    </source>
</reference>
<keyword evidence="8 10" id="KW-1133">Transmembrane helix</keyword>
<evidence type="ECO:0000313" key="13">
    <source>
        <dbReference type="Proteomes" id="UP000240608"/>
    </source>
</evidence>
<evidence type="ECO:0000256" key="10">
    <source>
        <dbReference type="SAM" id="Phobius"/>
    </source>
</evidence>
<evidence type="ECO:0000259" key="11">
    <source>
        <dbReference type="PROSITE" id="PS52015"/>
    </source>
</evidence>
<evidence type="ECO:0000313" key="12">
    <source>
        <dbReference type="EMBL" id="PTB95639.1"/>
    </source>
</evidence>
<dbReference type="GO" id="GO:0031992">
    <property type="term" value="F:energy transducer activity"/>
    <property type="evidence" value="ECO:0007669"/>
    <property type="project" value="TreeGrafter"/>
</dbReference>
<dbReference type="InterPro" id="IPR008756">
    <property type="entry name" value="Peptidase_M56"/>
</dbReference>
<feature type="transmembrane region" description="Helical" evidence="10">
    <location>
        <begin position="6"/>
        <end position="24"/>
    </location>
</feature>
<dbReference type="SUPFAM" id="SSF74653">
    <property type="entry name" value="TolA/TonB C-terminal domain"/>
    <property type="match status" value="1"/>
</dbReference>
<dbReference type="GO" id="GO:0098797">
    <property type="term" value="C:plasma membrane protein complex"/>
    <property type="evidence" value="ECO:0007669"/>
    <property type="project" value="TreeGrafter"/>
</dbReference>
<evidence type="ECO:0000256" key="7">
    <source>
        <dbReference type="ARBA" id="ARBA00022927"/>
    </source>
</evidence>
<keyword evidence="6 10" id="KW-0812">Transmembrane</keyword>
<evidence type="ECO:0000256" key="4">
    <source>
        <dbReference type="ARBA" id="ARBA00022475"/>
    </source>
</evidence>
<evidence type="ECO:0000256" key="6">
    <source>
        <dbReference type="ARBA" id="ARBA00022692"/>
    </source>
</evidence>
<keyword evidence="9 10" id="KW-0472">Membrane</keyword>
<evidence type="ECO:0000256" key="5">
    <source>
        <dbReference type="ARBA" id="ARBA00022519"/>
    </source>
</evidence>
<dbReference type="EMBL" id="PYVU01000097">
    <property type="protein sequence ID" value="PTB95639.1"/>
    <property type="molecule type" value="Genomic_DNA"/>
</dbReference>
<evidence type="ECO:0000256" key="2">
    <source>
        <dbReference type="ARBA" id="ARBA00006555"/>
    </source>
</evidence>
<dbReference type="InterPro" id="IPR006260">
    <property type="entry name" value="TonB/TolA_C"/>
</dbReference>
<dbReference type="GO" id="GO:0055085">
    <property type="term" value="P:transmembrane transport"/>
    <property type="evidence" value="ECO:0007669"/>
    <property type="project" value="InterPro"/>
</dbReference>
<evidence type="ECO:0000256" key="8">
    <source>
        <dbReference type="ARBA" id="ARBA00022989"/>
    </source>
</evidence>
<keyword evidence="3" id="KW-0813">Transport</keyword>
<dbReference type="PANTHER" id="PTHR33446">
    <property type="entry name" value="PROTEIN TONB-RELATED"/>
    <property type="match status" value="1"/>
</dbReference>